<keyword evidence="5" id="KW-0723">Serine/threonine-protein kinase</keyword>
<dbReference type="GO" id="GO:0005524">
    <property type="term" value="F:ATP binding"/>
    <property type="evidence" value="ECO:0007669"/>
    <property type="project" value="UniProtKB-UniRule"/>
</dbReference>
<evidence type="ECO:0000313" key="9">
    <source>
        <dbReference type="RefSeq" id="XP_003743508.1"/>
    </source>
</evidence>
<evidence type="ECO:0000313" key="8">
    <source>
        <dbReference type="Proteomes" id="UP000694867"/>
    </source>
</evidence>
<sequence>MPPKRKAVILPSNNTVRDISKKSWKIGKRIGIGGFGEVFVCQEDVGKAVSPSASYVIKIEPSGSGPLFVEMHFYMRTANKSSLDAWISQKKLDYLGMPTLHAKGQYEVDGTTYRYIIIDRYSSDLEAYIKNGKLPLKTAYTVGIRVLDVLEYIHSNGYIHADIKASNIMLGLTDKNKVYICDFGLACKFTRDEVHKQEKGDKKKMHNGTIEYTSRDAHKGMDSRRADIEILGYNLLHWLSGKLPWLGLLNDCKAVAESKEKFMADVTGLVSACFGKSGNKAIEAFLKSVAKIGFQDEPDYKALRKILVKGLEAAGKKFDRKLDLFSDRKRQSDETLFSSEDSEDEPPKKPPLKGLKQESKRKAPAKKKTKIQESDTETETTESISVQENLTPAMKHVLELKKKREAEKDAKKTKRAPRTRRKSPRKP</sequence>
<dbReference type="GO" id="GO:0004674">
    <property type="term" value="F:protein serine/threonine kinase activity"/>
    <property type="evidence" value="ECO:0007669"/>
    <property type="project" value="UniProtKB-KW"/>
</dbReference>
<evidence type="ECO:0000256" key="6">
    <source>
        <dbReference type="SAM" id="MobiDB-lite"/>
    </source>
</evidence>
<keyword evidence="9" id="KW-0418">Kinase</keyword>
<organism evidence="8 9">
    <name type="scientific">Galendromus occidentalis</name>
    <name type="common">western predatory mite</name>
    <dbReference type="NCBI Taxonomy" id="34638"/>
    <lineage>
        <taxon>Eukaryota</taxon>
        <taxon>Metazoa</taxon>
        <taxon>Ecdysozoa</taxon>
        <taxon>Arthropoda</taxon>
        <taxon>Chelicerata</taxon>
        <taxon>Arachnida</taxon>
        <taxon>Acari</taxon>
        <taxon>Parasitiformes</taxon>
        <taxon>Mesostigmata</taxon>
        <taxon>Gamasina</taxon>
        <taxon>Phytoseioidea</taxon>
        <taxon>Phytoseiidae</taxon>
        <taxon>Typhlodrominae</taxon>
        <taxon>Galendromus</taxon>
    </lineage>
</organism>
<dbReference type="GeneID" id="100906120"/>
<dbReference type="InterPro" id="IPR008271">
    <property type="entry name" value="Ser/Thr_kinase_AS"/>
</dbReference>
<dbReference type="InterPro" id="IPR011009">
    <property type="entry name" value="Kinase-like_dom_sf"/>
</dbReference>
<accession>A0AAJ6QTN5</accession>
<evidence type="ECO:0000256" key="5">
    <source>
        <dbReference type="RuleBase" id="RU000304"/>
    </source>
</evidence>
<evidence type="ECO:0000256" key="4">
    <source>
        <dbReference type="PROSITE-ProRule" id="PRU10141"/>
    </source>
</evidence>
<keyword evidence="9" id="KW-0808">Transferase</keyword>
<dbReference type="CTD" id="43228"/>
<dbReference type="Proteomes" id="UP000694867">
    <property type="component" value="Unplaced"/>
</dbReference>
<feature type="compositionally biased region" description="Basic and acidic residues" evidence="6">
    <location>
        <begin position="396"/>
        <end position="410"/>
    </location>
</feature>
<feature type="compositionally biased region" description="Basic residues" evidence="6">
    <location>
        <begin position="411"/>
        <end position="427"/>
    </location>
</feature>
<dbReference type="PROSITE" id="PS00107">
    <property type="entry name" value="PROTEIN_KINASE_ATP"/>
    <property type="match status" value="1"/>
</dbReference>
<keyword evidence="8" id="KW-1185">Reference proteome</keyword>
<dbReference type="SMART" id="SM00220">
    <property type="entry name" value="S_TKc"/>
    <property type="match status" value="1"/>
</dbReference>
<evidence type="ECO:0000256" key="2">
    <source>
        <dbReference type="ARBA" id="ARBA00022741"/>
    </source>
</evidence>
<gene>
    <name evidence="9" type="primary">LOC100906120</name>
</gene>
<dbReference type="RefSeq" id="XP_003743508.1">
    <property type="nucleotide sequence ID" value="XM_003743460.2"/>
</dbReference>
<dbReference type="KEGG" id="goe:100906120"/>
<dbReference type="AlphaFoldDB" id="A0AAJ6QTN5"/>
<feature type="region of interest" description="Disordered" evidence="6">
    <location>
        <begin position="333"/>
        <end position="427"/>
    </location>
</feature>
<feature type="binding site" evidence="4">
    <location>
        <position position="58"/>
    </location>
    <ligand>
        <name>ATP</name>
        <dbReference type="ChEBI" id="CHEBI:30616"/>
    </ligand>
</feature>
<dbReference type="InterPro" id="IPR000719">
    <property type="entry name" value="Prot_kinase_dom"/>
</dbReference>
<dbReference type="PANTHER" id="PTHR11909">
    <property type="entry name" value="CASEIN KINASE-RELATED"/>
    <property type="match status" value="1"/>
</dbReference>
<evidence type="ECO:0000256" key="1">
    <source>
        <dbReference type="ARBA" id="ARBA00012513"/>
    </source>
</evidence>
<keyword evidence="3 4" id="KW-0067">ATP-binding</keyword>
<evidence type="ECO:0000259" key="7">
    <source>
        <dbReference type="PROSITE" id="PS50011"/>
    </source>
</evidence>
<dbReference type="EC" id="2.7.11.1" evidence="1"/>
<comment type="similarity">
    <text evidence="5">Belongs to the protein kinase superfamily.</text>
</comment>
<dbReference type="InterPro" id="IPR017441">
    <property type="entry name" value="Protein_kinase_ATP_BS"/>
</dbReference>
<dbReference type="Gene3D" id="1.10.510.10">
    <property type="entry name" value="Transferase(Phosphotransferase) domain 1"/>
    <property type="match status" value="1"/>
</dbReference>
<name>A0AAJ6QTN5_9ACAR</name>
<dbReference type="Pfam" id="PF00069">
    <property type="entry name" value="Pkinase"/>
    <property type="match status" value="1"/>
</dbReference>
<dbReference type="InterPro" id="IPR050235">
    <property type="entry name" value="CK1_Ser-Thr_kinase"/>
</dbReference>
<proteinExistence type="inferred from homology"/>
<feature type="domain" description="Protein kinase" evidence="7">
    <location>
        <begin position="24"/>
        <end position="311"/>
    </location>
</feature>
<dbReference type="SUPFAM" id="SSF56112">
    <property type="entry name" value="Protein kinase-like (PK-like)"/>
    <property type="match status" value="1"/>
</dbReference>
<reference evidence="9" key="1">
    <citation type="submission" date="2025-08" db="UniProtKB">
        <authorList>
            <consortium name="RefSeq"/>
        </authorList>
    </citation>
    <scope>IDENTIFICATION</scope>
</reference>
<dbReference type="PROSITE" id="PS50011">
    <property type="entry name" value="PROTEIN_KINASE_DOM"/>
    <property type="match status" value="1"/>
</dbReference>
<protein>
    <recommendedName>
        <fullName evidence="1">non-specific serine/threonine protein kinase</fullName>
        <ecNumber evidence="1">2.7.11.1</ecNumber>
    </recommendedName>
</protein>
<evidence type="ECO:0000256" key="3">
    <source>
        <dbReference type="ARBA" id="ARBA00022840"/>
    </source>
</evidence>
<dbReference type="PROSITE" id="PS00108">
    <property type="entry name" value="PROTEIN_KINASE_ST"/>
    <property type="match status" value="1"/>
</dbReference>
<keyword evidence="2 4" id="KW-0547">Nucleotide-binding</keyword>